<sequence>MSFSALAQLAEQSKQLTNHISGADMPHIERGIDQIENQSRKLAAKAAKPLDITDNKAHFFLAKGGVDANAIHSQLNTINLKSTYEPYQPIHDTDTEAFLRHQHEQIIINTIDESRRETVMDFDSNFEASLNHDWERTKKRIFEELGQHHGQPPAPGASLSQSTRSFRGSSSLGLSQSSSYLPGFGQNMDIIFSKLKPYYKVVYDLCEARLQGSAYPLTNSFLDASRTAHKDQPNPKIQETWSLLVSVLGEEELRNGRFQSKTLRERAFVVSYQRSPYRSPAAAQLRERLIKGSKSFLERQFMTHIESSVKENPTEAMLGGVPSLINTIRAFIQLRYFRLGPSSQPNLETVNGHAVWAQVYYLLRTGHPHEALMIRYSSDSVDPYKLTLYKIIGRCELNKRTTPVIGALEDFIWLQISMIRETKSDTMPQDKYDLLDFQALVLKYGPSYFNPNNNNPLQYFQVLIYSQQFERAIHYLSSSKPYTLETVHMAITLTYYGLLRIPAVHRVSDPNPFSTSTDEQGQELSHYNFTQLMHYQAHIIAEHYPTEALTYLYLICLNTDLTPAINQEQLSLCHSYIQEVVLQAKDYSVLLGTTRHGIKTPGVIEKYLPLIKIENSNQFMKDIIVEAAKSKSKEGRIEDAIQLFSIAEAYNQVVELLNRQLAEAVSNPGLQSMGDSSLDIPAIRQLVNEYVSDPKVNQQIMSKNLETCGILLKLVEFSELYDRAKYEAAVSVIEELDLIPLEADMATIAKKAEKFQGLDECVARNFPDVLLKTMESLYKLYLTLKNSPYDEPGRKDHMNMLKRRARTLMMFAGSIKFRMPADTYAKLNRLDVMIVA</sequence>
<comment type="caution">
    <text evidence="6">The sequence shown here is derived from an EMBL/GenBank/DDBJ whole genome shotgun (WGS) entry which is preliminary data.</text>
</comment>
<keyword evidence="4" id="KW-0811">Translocation</keyword>
<evidence type="ECO:0000313" key="7">
    <source>
        <dbReference type="Proteomes" id="UP000738359"/>
    </source>
</evidence>
<feature type="region of interest" description="Disordered" evidence="5">
    <location>
        <begin position="146"/>
        <end position="174"/>
    </location>
</feature>
<dbReference type="Pfam" id="PF04097">
    <property type="entry name" value="Nic96"/>
    <property type="match status" value="1"/>
</dbReference>
<evidence type="ECO:0000256" key="3">
    <source>
        <dbReference type="ARBA" id="ARBA00023242"/>
    </source>
</evidence>
<dbReference type="EMBL" id="JAAAHY010000045">
    <property type="protein sequence ID" value="KAF9967997.1"/>
    <property type="molecule type" value="Genomic_DNA"/>
</dbReference>
<dbReference type="PANTHER" id="PTHR11225">
    <property type="entry name" value="NUCLEAR PORE COMPLEX PROTEIN NUP93 NUCLEOPORIN NUP93 DEAD EYE PROTEIN"/>
    <property type="match status" value="1"/>
</dbReference>
<keyword evidence="3 4" id="KW-0539">Nucleus</keyword>
<proteinExistence type="inferred from homology"/>
<keyword evidence="4" id="KW-0906">Nuclear pore complex</keyword>
<evidence type="ECO:0000256" key="4">
    <source>
        <dbReference type="RuleBase" id="RU364035"/>
    </source>
</evidence>
<dbReference type="AlphaFoldDB" id="A0A9P6JH93"/>
<reference evidence="6" key="1">
    <citation type="journal article" date="2020" name="Fungal Divers.">
        <title>Resolving the Mortierellaceae phylogeny through synthesis of multi-gene phylogenetics and phylogenomics.</title>
        <authorList>
            <person name="Vandepol N."/>
            <person name="Liber J."/>
            <person name="Desiro A."/>
            <person name="Na H."/>
            <person name="Kennedy M."/>
            <person name="Barry K."/>
            <person name="Grigoriev I.V."/>
            <person name="Miller A.N."/>
            <person name="O'Donnell K."/>
            <person name="Stajich J.E."/>
            <person name="Bonito G."/>
        </authorList>
    </citation>
    <scope>NUCLEOTIDE SEQUENCE</scope>
    <source>
        <strain evidence="6">CK1249</strain>
    </source>
</reference>
<name>A0A9P6JH93_MORAP</name>
<keyword evidence="4" id="KW-0813">Transport</keyword>
<evidence type="ECO:0000256" key="1">
    <source>
        <dbReference type="ARBA" id="ARBA00004259"/>
    </source>
</evidence>
<evidence type="ECO:0000313" key="6">
    <source>
        <dbReference type="EMBL" id="KAF9967997.1"/>
    </source>
</evidence>
<feature type="compositionally biased region" description="Low complexity" evidence="5">
    <location>
        <begin position="158"/>
        <end position="174"/>
    </location>
</feature>
<keyword evidence="4" id="KW-0653">Protein transport</keyword>
<organism evidence="6 7">
    <name type="scientific">Mortierella alpina</name>
    <name type="common">Oleaginous fungus</name>
    <name type="synonym">Mortierella renispora</name>
    <dbReference type="NCBI Taxonomy" id="64518"/>
    <lineage>
        <taxon>Eukaryota</taxon>
        <taxon>Fungi</taxon>
        <taxon>Fungi incertae sedis</taxon>
        <taxon>Mucoromycota</taxon>
        <taxon>Mortierellomycotina</taxon>
        <taxon>Mortierellomycetes</taxon>
        <taxon>Mortierellales</taxon>
        <taxon>Mortierellaceae</taxon>
        <taxon>Mortierella</taxon>
    </lineage>
</organism>
<dbReference type="Proteomes" id="UP000738359">
    <property type="component" value="Unassembled WGS sequence"/>
</dbReference>
<dbReference type="GO" id="GO:0017056">
    <property type="term" value="F:structural constituent of nuclear pore"/>
    <property type="evidence" value="ECO:0007669"/>
    <property type="project" value="InterPro"/>
</dbReference>
<dbReference type="InterPro" id="IPR007231">
    <property type="entry name" value="Nucleoporin_int_Nup93/Nic96"/>
</dbReference>
<dbReference type="GO" id="GO:0005643">
    <property type="term" value="C:nuclear pore"/>
    <property type="evidence" value="ECO:0007669"/>
    <property type="project" value="UniProtKB-SubCell"/>
</dbReference>
<keyword evidence="7" id="KW-1185">Reference proteome</keyword>
<protein>
    <recommendedName>
        <fullName evidence="4">Nuclear pore protein</fullName>
    </recommendedName>
</protein>
<dbReference type="GO" id="GO:0016973">
    <property type="term" value="P:poly(A)+ mRNA export from nucleus"/>
    <property type="evidence" value="ECO:0007669"/>
    <property type="project" value="TreeGrafter"/>
</dbReference>
<comment type="subcellular location">
    <subcellularLocation>
        <location evidence="1">Nucleus envelope</location>
    </subcellularLocation>
    <subcellularLocation>
        <location evidence="4">Nucleus</location>
        <location evidence="4">Nuclear pore complex</location>
    </subcellularLocation>
</comment>
<keyword evidence="4" id="KW-0472">Membrane</keyword>
<dbReference type="PANTHER" id="PTHR11225:SF4">
    <property type="entry name" value="NUCLEAR PORE COMPLEX PROTEIN NUP93"/>
    <property type="match status" value="1"/>
</dbReference>
<accession>A0A9P6JH93</accession>
<comment type="similarity">
    <text evidence="2 4">Belongs to the nucleoporin interacting component (NIC) family.</text>
</comment>
<keyword evidence="4" id="KW-0509">mRNA transport</keyword>
<evidence type="ECO:0000256" key="5">
    <source>
        <dbReference type="SAM" id="MobiDB-lite"/>
    </source>
</evidence>
<dbReference type="GO" id="GO:0006606">
    <property type="term" value="P:protein import into nucleus"/>
    <property type="evidence" value="ECO:0007669"/>
    <property type="project" value="TreeGrafter"/>
</dbReference>
<evidence type="ECO:0000256" key="2">
    <source>
        <dbReference type="ARBA" id="ARBA00010186"/>
    </source>
</evidence>
<dbReference type="OrthoDB" id="1918363at2759"/>
<gene>
    <name evidence="6" type="ORF">BGZ70_007281</name>
</gene>